<dbReference type="EMBL" id="AP025592">
    <property type="protein sequence ID" value="BDG07654.1"/>
    <property type="molecule type" value="Genomic_DNA"/>
</dbReference>
<dbReference type="Proteomes" id="UP001162734">
    <property type="component" value="Chromosome"/>
</dbReference>
<feature type="binding site" evidence="6">
    <location>
        <position position="37"/>
    </location>
    <ligand>
        <name>ATP</name>
        <dbReference type="ChEBI" id="CHEBI:30616"/>
    </ligand>
</feature>
<accession>A0ABM7X742</accession>
<sequence>MIRKVDRYELLEQVGSGGMAAVYRGRDTALRREVAVKLLHPHLAARSESRARFSREARAVARLSHPGIVEIFDYSGDGALESWLVTEFVHGRTLRAFSDEVGFGFPEVGLLVARALADALAHAHAAGVIHRDLKPENVLVCEAGPRRTVKLADFGIARLLAGDERMTMTGALVGSPNHMAPEIVEGREADARSDLFSLGTLLYWMATGALPFAAPNPTAVLRRVIEGDQQDPRELSPLVSAPLAALLGRTLARDPEARPQTAAGLRAELDGLLAQAGLGEPPEELAAFLADPGAYKAALPARLAAGYRTAGEAALAAGDRAGALSAFDQVLAVAPGDPAVLAHLARLTRGARLRRGATLATAGLLLVCSVAAAAIGVRSIREERRRRADAAVSARRPAALLPAPPAARSAPAQAGGAPAPAAPPPEPESATARRSAPRPVELSLQVRPYAQRALLDGVEVAQGAQRITLQLSPGQRHRVQVDHACCFPFVKDLEPAPGSPRIELRVPLEPRPASLRVEGDPAARVFLDGRLLGTAGESQRAPFAVLPPAGESPYEGVAQLRIERDGREPWRTALKIRAAGEISVAAPALEPTP</sequence>
<dbReference type="InterPro" id="IPR011009">
    <property type="entry name" value="Kinase-like_dom_sf"/>
</dbReference>
<dbReference type="InterPro" id="IPR008271">
    <property type="entry name" value="Ser/Thr_kinase_AS"/>
</dbReference>
<keyword evidence="5" id="KW-0802">TPR repeat</keyword>
<keyword evidence="8" id="KW-1133">Transmembrane helix</keyword>
<evidence type="ECO:0000256" key="4">
    <source>
        <dbReference type="ARBA" id="ARBA00022840"/>
    </source>
</evidence>
<evidence type="ECO:0000256" key="8">
    <source>
        <dbReference type="SAM" id="Phobius"/>
    </source>
</evidence>
<dbReference type="PANTHER" id="PTHR43289">
    <property type="entry name" value="MITOGEN-ACTIVATED PROTEIN KINASE KINASE KINASE 20-RELATED"/>
    <property type="match status" value="1"/>
</dbReference>
<evidence type="ECO:0000313" key="11">
    <source>
        <dbReference type="Proteomes" id="UP001162734"/>
    </source>
</evidence>
<dbReference type="InterPro" id="IPR019734">
    <property type="entry name" value="TPR_rpt"/>
</dbReference>
<gene>
    <name evidence="10" type="ORF">AMPC_07670</name>
</gene>
<keyword evidence="1" id="KW-0808">Transferase</keyword>
<evidence type="ECO:0000256" key="7">
    <source>
        <dbReference type="SAM" id="MobiDB-lite"/>
    </source>
</evidence>
<dbReference type="InterPro" id="IPR017441">
    <property type="entry name" value="Protein_kinase_ATP_BS"/>
</dbReference>
<dbReference type="Gene3D" id="3.30.200.20">
    <property type="entry name" value="Phosphorylase Kinase, domain 1"/>
    <property type="match status" value="1"/>
</dbReference>
<evidence type="ECO:0000256" key="3">
    <source>
        <dbReference type="ARBA" id="ARBA00022777"/>
    </source>
</evidence>
<dbReference type="CDD" id="cd14014">
    <property type="entry name" value="STKc_PknB_like"/>
    <property type="match status" value="1"/>
</dbReference>
<dbReference type="SMART" id="SM00220">
    <property type="entry name" value="S_TKc"/>
    <property type="match status" value="1"/>
</dbReference>
<dbReference type="Pfam" id="PF00069">
    <property type="entry name" value="Pkinase"/>
    <property type="match status" value="1"/>
</dbReference>
<keyword evidence="2 6" id="KW-0547">Nucleotide-binding</keyword>
<evidence type="ECO:0000256" key="6">
    <source>
        <dbReference type="PROSITE-ProRule" id="PRU10141"/>
    </source>
</evidence>
<keyword evidence="8" id="KW-0812">Transmembrane</keyword>
<organism evidence="10 11">
    <name type="scientific">Anaeromyxobacter paludicola</name>
    <dbReference type="NCBI Taxonomy" id="2918171"/>
    <lineage>
        <taxon>Bacteria</taxon>
        <taxon>Pseudomonadati</taxon>
        <taxon>Myxococcota</taxon>
        <taxon>Myxococcia</taxon>
        <taxon>Myxococcales</taxon>
        <taxon>Cystobacterineae</taxon>
        <taxon>Anaeromyxobacteraceae</taxon>
        <taxon>Anaeromyxobacter</taxon>
    </lineage>
</organism>
<feature type="repeat" description="TPR" evidence="5">
    <location>
        <begin position="304"/>
        <end position="337"/>
    </location>
</feature>
<reference evidence="11" key="1">
    <citation type="journal article" date="2022" name="Int. J. Syst. Evol. Microbiol.">
        <title>Anaeromyxobacter oryzae sp. nov., Anaeromyxobacter diazotrophicus sp. nov. and Anaeromyxobacter paludicola sp. nov., isolated from paddy soils.</title>
        <authorList>
            <person name="Itoh H."/>
            <person name="Xu Z."/>
            <person name="Mise K."/>
            <person name="Masuda Y."/>
            <person name="Ushijima N."/>
            <person name="Hayakawa C."/>
            <person name="Shiratori Y."/>
            <person name="Senoo K."/>
        </authorList>
    </citation>
    <scope>NUCLEOTIDE SEQUENCE [LARGE SCALE GENOMIC DNA]</scope>
    <source>
        <strain evidence="11">Red630</strain>
    </source>
</reference>
<keyword evidence="4 6" id="KW-0067">ATP-binding</keyword>
<name>A0ABM7X742_9BACT</name>
<evidence type="ECO:0000256" key="1">
    <source>
        <dbReference type="ARBA" id="ARBA00022679"/>
    </source>
</evidence>
<evidence type="ECO:0000259" key="9">
    <source>
        <dbReference type="PROSITE" id="PS50011"/>
    </source>
</evidence>
<dbReference type="PROSITE" id="PS50005">
    <property type="entry name" value="TPR"/>
    <property type="match status" value="1"/>
</dbReference>
<feature type="compositionally biased region" description="Low complexity" evidence="7">
    <location>
        <begin position="390"/>
        <end position="419"/>
    </location>
</feature>
<dbReference type="Gene3D" id="1.10.510.10">
    <property type="entry name" value="Transferase(Phosphotransferase) domain 1"/>
    <property type="match status" value="1"/>
</dbReference>
<evidence type="ECO:0000256" key="5">
    <source>
        <dbReference type="PROSITE-ProRule" id="PRU00339"/>
    </source>
</evidence>
<dbReference type="PROSITE" id="PS00108">
    <property type="entry name" value="PROTEIN_KINASE_ST"/>
    <property type="match status" value="1"/>
</dbReference>
<dbReference type="SUPFAM" id="SSF56112">
    <property type="entry name" value="Protein kinase-like (PK-like)"/>
    <property type="match status" value="1"/>
</dbReference>
<keyword evidence="3" id="KW-0418">Kinase</keyword>
<dbReference type="PROSITE" id="PS00107">
    <property type="entry name" value="PROTEIN_KINASE_ATP"/>
    <property type="match status" value="1"/>
</dbReference>
<feature type="domain" description="Protein kinase" evidence="9">
    <location>
        <begin position="8"/>
        <end position="273"/>
    </location>
</feature>
<feature type="region of interest" description="Disordered" evidence="7">
    <location>
        <begin position="388"/>
        <end position="441"/>
    </location>
</feature>
<evidence type="ECO:0000256" key="2">
    <source>
        <dbReference type="ARBA" id="ARBA00022741"/>
    </source>
</evidence>
<dbReference type="PANTHER" id="PTHR43289:SF6">
    <property type="entry name" value="SERINE_THREONINE-PROTEIN KINASE NEKL-3"/>
    <property type="match status" value="1"/>
</dbReference>
<keyword evidence="11" id="KW-1185">Reference proteome</keyword>
<dbReference type="InterPro" id="IPR000719">
    <property type="entry name" value="Prot_kinase_dom"/>
</dbReference>
<feature type="transmembrane region" description="Helical" evidence="8">
    <location>
        <begin position="356"/>
        <end position="377"/>
    </location>
</feature>
<dbReference type="RefSeq" id="WP_248344484.1">
    <property type="nucleotide sequence ID" value="NZ_AP025592.1"/>
</dbReference>
<dbReference type="PROSITE" id="PS50011">
    <property type="entry name" value="PROTEIN_KINASE_DOM"/>
    <property type="match status" value="1"/>
</dbReference>
<keyword evidence="8" id="KW-0472">Membrane</keyword>
<evidence type="ECO:0000313" key="10">
    <source>
        <dbReference type="EMBL" id="BDG07654.1"/>
    </source>
</evidence>
<protein>
    <recommendedName>
        <fullName evidence="9">Protein kinase domain-containing protein</fullName>
    </recommendedName>
</protein>
<proteinExistence type="predicted"/>